<protein>
    <recommendedName>
        <fullName evidence="2">Smf/DprA SLOG domain-containing protein</fullName>
    </recommendedName>
</protein>
<reference evidence="3 4" key="1">
    <citation type="submission" date="2015-02" db="EMBL/GenBank/DDBJ databases">
        <title>Improved understanding of the partial-nitritation anammox process through 23 genomes representing the majority of the microbial community.</title>
        <authorList>
            <person name="Speth D.R."/>
            <person name="In T Zandt M."/>
            <person name="Guerrero Cruz S."/>
            <person name="Jetten M.S."/>
            <person name="Dutilh B.E."/>
        </authorList>
    </citation>
    <scope>NUCLEOTIDE SEQUENCE [LARGE SCALE GENOMIC DNA]</scope>
    <source>
        <strain evidence="3">OLB20</strain>
    </source>
</reference>
<gene>
    <name evidence="3" type="ORF">TR69_WS6001000666</name>
</gene>
<dbReference type="SUPFAM" id="SSF102405">
    <property type="entry name" value="MCP/YpsA-like"/>
    <property type="match status" value="1"/>
</dbReference>
<dbReference type="Gene3D" id="3.40.50.450">
    <property type="match status" value="1"/>
</dbReference>
<dbReference type="PATRIC" id="fig|1617426.3.peg.664"/>
<dbReference type="InterPro" id="IPR003488">
    <property type="entry name" value="DprA"/>
</dbReference>
<evidence type="ECO:0000313" key="3">
    <source>
        <dbReference type="EMBL" id="KXK26659.1"/>
    </source>
</evidence>
<dbReference type="PANTHER" id="PTHR43022:SF1">
    <property type="entry name" value="PROTEIN SMF"/>
    <property type="match status" value="1"/>
</dbReference>
<dbReference type="Proteomes" id="UP000070457">
    <property type="component" value="Unassembled WGS sequence"/>
</dbReference>
<dbReference type="Pfam" id="PF02481">
    <property type="entry name" value="DNA_processg_A"/>
    <property type="match status" value="1"/>
</dbReference>
<dbReference type="PANTHER" id="PTHR43022">
    <property type="entry name" value="PROTEIN SMF"/>
    <property type="match status" value="1"/>
</dbReference>
<dbReference type="AlphaFoldDB" id="A0A136LYD0"/>
<evidence type="ECO:0000259" key="2">
    <source>
        <dbReference type="Pfam" id="PF02481"/>
    </source>
</evidence>
<feature type="domain" description="Smf/DprA SLOG" evidence="2">
    <location>
        <begin position="26"/>
        <end position="234"/>
    </location>
</feature>
<accession>A0A136LYD0</accession>
<organism evidence="3 4">
    <name type="scientific">candidate division WS6 bacterium OLB20</name>
    <dbReference type="NCBI Taxonomy" id="1617426"/>
    <lineage>
        <taxon>Bacteria</taxon>
        <taxon>Candidatus Dojkabacteria</taxon>
    </lineage>
</organism>
<dbReference type="GO" id="GO:0009294">
    <property type="term" value="P:DNA-mediated transformation"/>
    <property type="evidence" value="ECO:0007669"/>
    <property type="project" value="InterPro"/>
</dbReference>
<sequence length="302" mass="32233">MCTKKFAEQIVLSKQLCDEIGTKDYLVLGEPEYPVQLASVPDAPTVLFYAGDTSLLRGTMVAVVGTRQMSAAGRSLTTDLVCSLAQAGIITVSGLAQGVDAVAHQTALNAGAPTIAVLGTGITQPFPKRNTDLYNQIIETGLVLSEFYRTDGYDRFVFPRRNRIVAGLSNATVVTQAPEKSGALITARLAFDYGRDVFAFPYSPASLSGRGCNILIRDSVARLVCSAVDVLESLGYEGGLPVAENLAVEALQVLALVKTGVRSFEHLTESVNMAKSDLRKLLLSLELQGYIRTSATGLYSAM</sequence>
<proteinExistence type="inferred from homology"/>
<comment type="caution">
    <text evidence="3">The sequence shown here is derived from an EMBL/GenBank/DDBJ whole genome shotgun (WGS) entry which is preliminary data.</text>
</comment>
<dbReference type="EMBL" id="JYNZ01000003">
    <property type="protein sequence ID" value="KXK26659.1"/>
    <property type="molecule type" value="Genomic_DNA"/>
</dbReference>
<dbReference type="NCBIfam" id="TIGR00732">
    <property type="entry name" value="dprA"/>
    <property type="match status" value="1"/>
</dbReference>
<evidence type="ECO:0000256" key="1">
    <source>
        <dbReference type="ARBA" id="ARBA00006525"/>
    </source>
</evidence>
<comment type="similarity">
    <text evidence="1">Belongs to the DprA/Smf family.</text>
</comment>
<name>A0A136LYD0_9BACT</name>
<evidence type="ECO:0000313" key="4">
    <source>
        <dbReference type="Proteomes" id="UP000070457"/>
    </source>
</evidence>
<dbReference type="STRING" id="1617426.TR69_WS6001000666"/>
<dbReference type="InterPro" id="IPR057666">
    <property type="entry name" value="DrpA_SLOG"/>
</dbReference>